<evidence type="ECO:0000256" key="1">
    <source>
        <dbReference type="SAM" id="MobiDB-lite"/>
    </source>
</evidence>
<feature type="compositionally biased region" description="Polar residues" evidence="1">
    <location>
        <begin position="78"/>
        <end position="99"/>
    </location>
</feature>
<evidence type="ECO:0000313" key="2">
    <source>
        <dbReference type="EMBL" id="KAK8973581.1"/>
    </source>
</evidence>
<gene>
    <name evidence="2" type="ORF">V6N11_030771</name>
</gene>
<evidence type="ECO:0000313" key="3">
    <source>
        <dbReference type="Proteomes" id="UP001396334"/>
    </source>
</evidence>
<feature type="region of interest" description="Disordered" evidence="1">
    <location>
        <begin position="1"/>
        <end position="99"/>
    </location>
</feature>
<protein>
    <submittedName>
        <fullName evidence="2">Uncharacterized protein</fullName>
    </submittedName>
</protein>
<dbReference type="EMBL" id="JBBPBN010000183">
    <property type="protein sequence ID" value="KAK8973581.1"/>
    <property type="molecule type" value="Genomic_DNA"/>
</dbReference>
<proteinExistence type="predicted"/>
<name>A0ABR2NBN2_9ROSI</name>
<feature type="compositionally biased region" description="Low complexity" evidence="1">
    <location>
        <begin position="13"/>
        <end position="48"/>
    </location>
</feature>
<accession>A0ABR2NBN2</accession>
<sequence>MNEIPADFEAEQPANAAPSPANSAPSSPSATTNSSSDSIASHASNSSSEKSGAGGGRYLRDEKEAGEKRMNLEKSGYSPLQSRSQLWIRSSSMPRGSII</sequence>
<organism evidence="2 3">
    <name type="scientific">Hibiscus sabdariffa</name>
    <name type="common">roselle</name>
    <dbReference type="NCBI Taxonomy" id="183260"/>
    <lineage>
        <taxon>Eukaryota</taxon>
        <taxon>Viridiplantae</taxon>
        <taxon>Streptophyta</taxon>
        <taxon>Embryophyta</taxon>
        <taxon>Tracheophyta</taxon>
        <taxon>Spermatophyta</taxon>
        <taxon>Magnoliopsida</taxon>
        <taxon>eudicotyledons</taxon>
        <taxon>Gunneridae</taxon>
        <taxon>Pentapetalae</taxon>
        <taxon>rosids</taxon>
        <taxon>malvids</taxon>
        <taxon>Malvales</taxon>
        <taxon>Malvaceae</taxon>
        <taxon>Malvoideae</taxon>
        <taxon>Hibiscus</taxon>
    </lineage>
</organism>
<feature type="compositionally biased region" description="Basic and acidic residues" evidence="1">
    <location>
        <begin position="58"/>
        <end position="72"/>
    </location>
</feature>
<feature type="compositionally biased region" description="Acidic residues" evidence="1">
    <location>
        <begin position="1"/>
        <end position="10"/>
    </location>
</feature>
<dbReference type="Proteomes" id="UP001396334">
    <property type="component" value="Unassembled WGS sequence"/>
</dbReference>
<comment type="caution">
    <text evidence="2">The sequence shown here is derived from an EMBL/GenBank/DDBJ whole genome shotgun (WGS) entry which is preliminary data.</text>
</comment>
<keyword evidence="3" id="KW-1185">Reference proteome</keyword>
<reference evidence="2 3" key="1">
    <citation type="journal article" date="2024" name="G3 (Bethesda)">
        <title>Genome assembly of Hibiscus sabdariffa L. provides insights into metabolisms of medicinal natural products.</title>
        <authorList>
            <person name="Kim T."/>
        </authorList>
    </citation>
    <scope>NUCLEOTIDE SEQUENCE [LARGE SCALE GENOMIC DNA]</scope>
    <source>
        <strain evidence="2">TK-2024</strain>
        <tissue evidence="2">Old leaves</tissue>
    </source>
</reference>